<feature type="compositionally biased region" description="Polar residues" evidence="1">
    <location>
        <begin position="320"/>
        <end position="331"/>
    </location>
</feature>
<organism evidence="2 3">
    <name type="scientific">Aureobasidium namibiae CBS 147.97</name>
    <dbReference type="NCBI Taxonomy" id="1043004"/>
    <lineage>
        <taxon>Eukaryota</taxon>
        <taxon>Fungi</taxon>
        <taxon>Dikarya</taxon>
        <taxon>Ascomycota</taxon>
        <taxon>Pezizomycotina</taxon>
        <taxon>Dothideomycetes</taxon>
        <taxon>Dothideomycetidae</taxon>
        <taxon>Dothideales</taxon>
        <taxon>Saccotheciaceae</taxon>
        <taxon>Aureobasidium</taxon>
    </lineage>
</organism>
<name>A0A074WNV0_9PEZI</name>
<accession>A0A074WNV0</accession>
<dbReference type="AlphaFoldDB" id="A0A074WNV0"/>
<reference evidence="2 3" key="1">
    <citation type="journal article" date="2014" name="BMC Genomics">
        <title>Genome sequencing of four Aureobasidium pullulans varieties: biotechnological potential, stress tolerance, and description of new species.</title>
        <authorList>
            <person name="Gostin Ar C."/>
            <person name="Ohm R.A."/>
            <person name="Kogej T."/>
            <person name="Sonjak S."/>
            <person name="Turk M."/>
            <person name="Zajc J."/>
            <person name="Zalar P."/>
            <person name="Grube M."/>
            <person name="Sun H."/>
            <person name="Han J."/>
            <person name="Sharma A."/>
            <person name="Chiniquy J."/>
            <person name="Ngan C.Y."/>
            <person name="Lipzen A."/>
            <person name="Barry K."/>
            <person name="Grigoriev I.V."/>
            <person name="Gunde-Cimerman N."/>
        </authorList>
    </citation>
    <scope>NUCLEOTIDE SEQUENCE [LARGE SCALE GENOMIC DNA]</scope>
    <source>
        <strain evidence="2 3">CBS 147.97</strain>
    </source>
</reference>
<evidence type="ECO:0000313" key="2">
    <source>
        <dbReference type="EMBL" id="KEQ74823.1"/>
    </source>
</evidence>
<evidence type="ECO:0000313" key="3">
    <source>
        <dbReference type="Proteomes" id="UP000027730"/>
    </source>
</evidence>
<feature type="compositionally biased region" description="Low complexity" evidence="1">
    <location>
        <begin position="244"/>
        <end position="256"/>
    </location>
</feature>
<dbReference type="GeneID" id="25413343"/>
<dbReference type="OrthoDB" id="3887282at2759"/>
<gene>
    <name evidence="2" type="ORF">M436DRAFT_62264</name>
</gene>
<sequence>MKREASSDPETRPVAKQARLSLDALDSDHASNLLVKPSVDSLFRRLCTQFGWSPTELTCAKISDLLSIDTSRNDNLEPALFAFVQHLPFVWNDGALFIGSKRINGVVRSVWYKPARLGDSVGESMYLSQRDNFEDESIVKSKSCHTGAVVDRTWPSFTTAVDLSGQRGDYRYIVGVHNILLEFPKLRKSCNDYELQAWAAGRLTSATDYIPLKKYELPFLPESVWMSKPIGWRSSQDARPLTPSGSVSSRSSRQSSATTARHPSIKDIERVQTMIQGHLRRRVADSKQQERLSSGPRSHNILKPNERVSESIETDDMASEATTEASLNASSDEARESIPRGLLSLDSVEHVAQILRENSVDISFGDRNHAAEAQIQLTVTFPARISQQKPTLQFSSIATVDVPPVMPPRRLVLEALCAMALSATDDDNQS</sequence>
<evidence type="ECO:0000256" key="1">
    <source>
        <dbReference type="SAM" id="MobiDB-lite"/>
    </source>
</evidence>
<keyword evidence="3" id="KW-1185">Reference proteome</keyword>
<dbReference type="HOGENOM" id="CLU_637744_0_0_1"/>
<dbReference type="EMBL" id="KL584706">
    <property type="protein sequence ID" value="KEQ74823.1"/>
    <property type="molecule type" value="Genomic_DNA"/>
</dbReference>
<proteinExistence type="predicted"/>
<dbReference type="Proteomes" id="UP000027730">
    <property type="component" value="Unassembled WGS sequence"/>
</dbReference>
<feature type="region of interest" description="Disordered" evidence="1">
    <location>
        <begin position="234"/>
        <end position="333"/>
    </location>
</feature>
<protein>
    <submittedName>
        <fullName evidence="2">Uncharacterized protein</fullName>
    </submittedName>
</protein>
<dbReference type="RefSeq" id="XP_013429154.1">
    <property type="nucleotide sequence ID" value="XM_013573700.1"/>
</dbReference>